<evidence type="ECO:0000313" key="1">
    <source>
        <dbReference type="EMBL" id="EGF97853.1"/>
    </source>
</evidence>
<organism evidence="2">
    <name type="scientific">Melampsora larici-populina (strain 98AG31 / pathotype 3-4-7)</name>
    <name type="common">Poplar leaf rust fungus</name>
    <dbReference type="NCBI Taxonomy" id="747676"/>
    <lineage>
        <taxon>Eukaryota</taxon>
        <taxon>Fungi</taxon>
        <taxon>Dikarya</taxon>
        <taxon>Basidiomycota</taxon>
        <taxon>Pucciniomycotina</taxon>
        <taxon>Pucciniomycetes</taxon>
        <taxon>Pucciniales</taxon>
        <taxon>Melampsoraceae</taxon>
        <taxon>Melampsora</taxon>
    </lineage>
</organism>
<dbReference type="GeneID" id="18931303"/>
<dbReference type="Proteomes" id="UP000001072">
    <property type="component" value="Unassembled WGS sequence"/>
</dbReference>
<evidence type="ECO:0000313" key="2">
    <source>
        <dbReference type="Proteomes" id="UP000001072"/>
    </source>
</evidence>
<dbReference type="EMBL" id="GL883196">
    <property type="protein sequence ID" value="EGF97853.1"/>
    <property type="molecule type" value="Genomic_DNA"/>
</dbReference>
<reference evidence="2" key="1">
    <citation type="journal article" date="2011" name="Proc. Natl. Acad. Sci. U.S.A.">
        <title>Obligate biotrophy features unraveled by the genomic analysis of rust fungi.</title>
        <authorList>
            <person name="Duplessis S."/>
            <person name="Cuomo C.A."/>
            <person name="Lin Y.-C."/>
            <person name="Aerts A."/>
            <person name="Tisserant E."/>
            <person name="Veneault-Fourrey C."/>
            <person name="Joly D.L."/>
            <person name="Hacquard S."/>
            <person name="Amselem J."/>
            <person name="Cantarel B.L."/>
            <person name="Chiu R."/>
            <person name="Coutinho P.M."/>
            <person name="Feau N."/>
            <person name="Field M."/>
            <person name="Frey P."/>
            <person name="Gelhaye E."/>
            <person name="Goldberg J."/>
            <person name="Grabherr M.G."/>
            <person name="Kodira C.D."/>
            <person name="Kohler A."/>
            <person name="Kuees U."/>
            <person name="Lindquist E.A."/>
            <person name="Lucas S.M."/>
            <person name="Mago R."/>
            <person name="Mauceli E."/>
            <person name="Morin E."/>
            <person name="Murat C."/>
            <person name="Pangilinan J.L."/>
            <person name="Park R."/>
            <person name="Pearson M."/>
            <person name="Quesneville H."/>
            <person name="Rouhier N."/>
            <person name="Sakthikumar S."/>
            <person name="Salamov A.A."/>
            <person name="Schmutz J."/>
            <person name="Selles B."/>
            <person name="Shapiro H."/>
            <person name="Tanguay P."/>
            <person name="Tuskan G.A."/>
            <person name="Henrissat B."/>
            <person name="Van de Peer Y."/>
            <person name="Rouze P."/>
            <person name="Ellis J.G."/>
            <person name="Dodds P.N."/>
            <person name="Schein J.E."/>
            <person name="Zhong S."/>
            <person name="Hamelin R.C."/>
            <person name="Grigoriev I.V."/>
            <person name="Szabo L.J."/>
            <person name="Martin F."/>
        </authorList>
    </citation>
    <scope>NUCLEOTIDE SEQUENCE [LARGE SCALE GENOMIC DNA]</scope>
    <source>
        <strain evidence="2">98AG31 / pathotype 3-4-7</strain>
    </source>
</reference>
<dbReference type="KEGG" id="mlr:MELLADRAFT_69725"/>
<dbReference type="AlphaFoldDB" id="F4SBX9"/>
<protein>
    <submittedName>
        <fullName evidence="1">Uncharacterized protein</fullName>
    </submittedName>
</protein>
<keyword evidence="2" id="KW-1185">Reference proteome</keyword>
<dbReference type="HOGENOM" id="CLU_1570991_0_0_1"/>
<dbReference type="InParanoid" id="F4SBX9"/>
<accession>F4SBX9</accession>
<dbReference type="VEuPathDB" id="FungiDB:MELLADRAFT_69725"/>
<sequence length="170" mass="18836">MSLPNGQPNWSLLTGLDIANQLPGLCPVINLGFLSLLSPMMLVWIPYQTGLCGHMLEPMPQVGASAGWAGGLGDILTFGSHKVTQEDITPFAPDLMKYLLHMAVQPKDVNLDFPSLFKDGWGKLKNYMQLAYWLCYIIIIQPGINPNTTNTNYHFLRICPNKQGVTFQAT</sequence>
<gene>
    <name evidence="1" type="ORF">MELLADRAFT_69725</name>
</gene>
<name>F4SBX9_MELLP</name>
<dbReference type="RefSeq" id="XP_007418880.1">
    <property type="nucleotide sequence ID" value="XM_007418818.1"/>
</dbReference>
<proteinExistence type="predicted"/>